<dbReference type="Pfam" id="PF00589">
    <property type="entry name" value="Phage_integrase"/>
    <property type="match status" value="1"/>
</dbReference>
<dbReference type="Gene3D" id="1.10.443.10">
    <property type="entry name" value="Intergrase catalytic core"/>
    <property type="match status" value="1"/>
</dbReference>
<dbReference type="InterPro" id="IPR011010">
    <property type="entry name" value="DNA_brk_join_enz"/>
</dbReference>
<dbReference type="InterPro" id="IPR002104">
    <property type="entry name" value="Integrase_catalytic"/>
</dbReference>
<keyword evidence="1" id="KW-0233">DNA recombination</keyword>
<dbReference type="GO" id="GO:0006310">
    <property type="term" value="P:DNA recombination"/>
    <property type="evidence" value="ECO:0007669"/>
    <property type="project" value="UniProtKB-KW"/>
</dbReference>
<protein>
    <recommendedName>
        <fullName evidence="2">Tyr recombinase domain-containing protein</fullName>
    </recommendedName>
</protein>
<dbReference type="GO" id="GO:0003677">
    <property type="term" value="F:DNA binding"/>
    <property type="evidence" value="ECO:0007669"/>
    <property type="project" value="InterPro"/>
</dbReference>
<dbReference type="SUPFAM" id="SSF56349">
    <property type="entry name" value="DNA breaking-rejoining enzymes"/>
    <property type="match status" value="1"/>
</dbReference>
<evidence type="ECO:0000256" key="1">
    <source>
        <dbReference type="ARBA" id="ARBA00023172"/>
    </source>
</evidence>
<gene>
    <name evidence="3" type="ORF">BST43_03660</name>
</gene>
<feature type="domain" description="Tyr recombinase" evidence="2">
    <location>
        <begin position="10"/>
        <end position="59"/>
    </location>
</feature>
<dbReference type="RefSeq" id="WP_165757441.1">
    <property type="nucleotide sequence ID" value="NZ_MVII01000003.1"/>
</dbReference>
<comment type="caution">
    <text evidence="3">The sequence shown here is derived from an EMBL/GenBank/DDBJ whole genome shotgun (WGS) entry which is preliminary data.</text>
</comment>
<dbReference type="GO" id="GO:0015074">
    <property type="term" value="P:DNA integration"/>
    <property type="evidence" value="ECO:0007669"/>
    <property type="project" value="InterPro"/>
</dbReference>
<proteinExistence type="predicted"/>
<dbReference type="AlphaFoldDB" id="A0A1X0JBF0"/>
<dbReference type="InterPro" id="IPR013762">
    <property type="entry name" value="Integrase-like_cat_sf"/>
</dbReference>
<evidence type="ECO:0000313" key="4">
    <source>
        <dbReference type="Proteomes" id="UP000192434"/>
    </source>
</evidence>
<sequence>MDTDCCIRLALGISDGITAHSFRKAGATAKDNTGLPLRVIADSLGHPDMVTTQRHYLDRGKAHPEAAEVLDRALRPPAN</sequence>
<name>A0A1X0JBF0_9MYCO</name>
<organism evidence="3 4">
    <name type="scientific">Mycobacteroides saopaulense</name>
    <dbReference type="NCBI Taxonomy" id="1578165"/>
    <lineage>
        <taxon>Bacteria</taxon>
        <taxon>Bacillati</taxon>
        <taxon>Actinomycetota</taxon>
        <taxon>Actinomycetes</taxon>
        <taxon>Mycobacteriales</taxon>
        <taxon>Mycobacteriaceae</taxon>
        <taxon>Mycobacteroides</taxon>
    </lineage>
</organism>
<evidence type="ECO:0000259" key="2">
    <source>
        <dbReference type="Pfam" id="PF00589"/>
    </source>
</evidence>
<evidence type="ECO:0000313" key="3">
    <source>
        <dbReference type="EMBL" id="ORB60168.1"/>
    </source>
</evidence>
<reference evidence="3 4" key="1">
    <citation type="submission" date="2016-12" db="EMBL/GenBank/DDBJ databases">
        <title>The new phylogeny of genus Mycobacterium.</title>
        <authorList>
            <person name="Tortoli E."/>
            <person name="Trovato A."/>
            <person name="Cirillo D.M."/>
        </authorList>
    </citation>
    <scope>NUCLEOTIDE SEQUENCE [LARGE SCALE GENOMIC DNA]</scope>
    <source>
        <strain evidence="3 4">CCUG 66554</strain>
    </source>
</reference>
<dbReference type="EMBL" id="MVII01000003">
    <property type="protein sequence ID" value="ORB60168.1"/>
    <property type="molecule type" value="Genomic_DNA"/>
</dbReference>
<dbReference type="Proteomes" id="UP000192434">
    <property type="component" value="Unassembled WGS sequence"/>
</dbReference>
<accession>A0A1X0JBF0</accession>